<evidence type="ECO:0000256" key="1">
    <source>
        <dbReference type="ARBA" id="ARBA00001946"/>
    </source>
</evidence>
<dbReference type="PROSITE" id="PS00893">
    <property type="entry name" value="NUDIX_BOX"/>
    <property type="match status" value="1"/>
</dbReference>
<evidence type="ECO:0000256" key="6">
    <source>
        <dbReference type="RuleBase" id="RU003476"/>
    </source>
</evidence>
<keyword evidence="3" id="KW-0479">Metal-binding</keyword>
<reference evidence="8 9" key="1">
    <citation type="submission" date="2019-03" db="EMBL/GenBank/DDBJ databases">
        <title>Genomic Encyclopedia of Type Strains, Phase IV (KMG-IV): sequencing the most valuable type-strain genomes for metagenomic binning, comparative biology and taxonomic classification.</title>
        <authorList>
            <person name="Goeker M."/>
        </authorList>
    </citation>
    <scope>NUCLEOTIDE SEQUENCE [LARGE SCALE GENOMIC DNA]</scope>
    <source>
        <strain evidence="8 9">DSM 28697</strain>
    </source>
</reference>
<keyword evidence="5" id="KW-0460">Magnesium</keyword>
<dbReference type="InterPro" id="IPR014078">
    <property type="entry name" value="Nudix_YtkD"/>
</dbReference>
<dbReference type="SUPFAM" id="SSF55811">
    <property type="entry name" value="Nudix"/>
    <property type="match status" value="1"/>
</dbReference>
<dbReference type="PROSITE" id="PS51462">
    <property type="entry name" value="NUDIX"/>
    <property type="match status" value="1"/>
</dbReference>
<dbReference type="InterPro" id="IPR020476">
    <property type="entry name" value="Nudix_hydrolase"/>
</dbReference>
<dbReference type="InterPro" id="IPR020084">
    <property type="entry name" value="NUDIX_hydrolase_CS"/>
</dbReference>
<dbReference type="InterPro" id="IPR000086">
    <property type="entry name" value="NUDIX_hydrolase_dom"/>
</dbReference>
<name>A0A4V3D5J0_9BACI</name>
<evidence type="ECO:0000256" key="4">
    <source>
        <dbReference type="ARBA" id="ARBA00022801"/>
    </source>
</evidence>
<accession>A0A4V3D5J0</accession>
<dbReference type="RefSeq" id="WP_133580123.1">
    <property type="nucleotide sequence ID" value="NZ_SNYJ01000006.1"/>
</dbReference>
<evidence type="ECO:0000256" key="3">
    <source>
        <dbReference type="ARBA" id="ARBA00022723"/>
    </source>
</evidence>
<sequence length="157" mass="18338">MYTFQDYYHNHVKLSFKDNPFTDKPGHVLILCRYKGQWLFTKHPRRGIEFPGGKVEAGELPREAAVREVFEETGGTLSSLSYIGQYKVEGRHETIEKSIYYGTIAGLEKQKHYHETEGPVLFKQLPKKLKEDSRFSFHMRDEVVEMSIQHIKALFTI</sequence>
<evidence type="ECO:0000313" key="9">
    <source>
        <dbReference type="Proteomes" id="UP000295632"/>
    </source>
</evidence>
<dbReference type="PRINTS" id="PR00502">
    <property type="entry name" value="NUDIXFAMILY"/>
</dbReference>
<protein>
    <submittedName>
        <fullName evidence="8">8-oxo-dGTPase</fullName>
    </submittedName>
</protein>
<comment type="similarity">
    <text evidence="2 6">Belongs to the Nudix hydrolase family.</text>
</comment>
<comment type="caution">
    <text evidence="8">The sequence shown here is derived from an EMBL/GenBank/DDBJ whole genome shotgun (WGS) entry which is preliminary data.</text>
</comment>
<dbReference type="NCBIfam" id="TIGR02705">
    <property type="entry name" value="nudix_YtkD"/>
    <property type="match status" value="1"/>
</dbReference>
<evidence type="ECO:0000313" key="8">
    <source>
        <dbReference type="EMBL" id="TDQ40297.1"/>
    </source>
</evidence>
<dbReference type="AlphaFoldDB" id="A0A4V3D5J0"/>
<dbReference type="PANTHER" id="PTHR43758">
    <property type="entry name" value="7,8-DIHYDRO-8-OXOGUANINE TRIPHOSPHATASE"/>
    <property type="match status" value="1"/>
</dbReference>
<organism evidence="8 9">
    <name type="scientific">Aureibacillus halotolerans</name>
    <dbReference type="NCBI Taxonomy" id="1508390"/>
    <lineage>
        <taxon>Bacteria</taxon>
        <taxon>Bacillati</taxon>
        <taxon>Bacillota</taxon>
        <taxon>Bacilli</taxon>
        <taxon>Bacillales</taxon>
        <taxon>Bacillaceae</taxon>
        <taxon>Aureibacillus</taxon>
    </lineage>
</organism>
<evidence type="ECO:0000256" key="5">
    <source>
        <dbReference type="ARBA" id="ARBA00022842"/>
    </source>
</evidence>
<dbReference type="GO" id="GO:0046872">
    <property type="term" value="F:metal ion binding"/>
    <property type="evidence" value="ECO:0007669"/>
    <property type="project" value="UniProtKB-KW"/>
</dbReference>
<evidence type="ECO:0000256" key="2">
    <source>
        <dbReference type="ARBA" id="ARBA00005582"/>
    </source>
</evidence>
<feature type="domain" description="Nudix hydrolase" evidence="7">
    <location>
        <begin position="11"/>
        <end position="157"/>
    </location>
</feature>
<dbReference type="GO" id="GO:0005737">
    <property type="term" value="C:cytoplasm"/>
    <property type="evidence" value="ECO:0007669"/>
    <property type="project" value="TreeGrafter"/>
</dbReference>
<dbReference type="OrthoDB" id="9131041at2"/>
<dbReference type="InterPro" id="IPR015797">
    <property type="entry name" value="NUDIX_hydrolase-like_dom_sf"/>
</dbReference>
<dbReference type="Gene3D" id="3.90.79.10">
    <property type="entry name" value="Nucleoside Triphosphate Pyrophosphohydrolase"/>
    <property type="match status" value="1"/>
</dbReference>
<keyword evidence="9" id="KW-1185">Reference proteome</keyword>
<proteinExistence type="inferred from homology"/>
<dbReference type="EMBL" id="SNYJ01000006">
    <property type="protein sequence ID" value="TDQ40297.1"/>
    <property type="molecule type" value="Genomic_DNA"/>
</dbReference>
<keyword evidence="4 6" id="KW-0378">Hydrolase</keyword>
<dbReference type="Proteomes" id="UP000295632">
    <property type="component" value="Unassembled WGS sequence"/>
</dbReference>
<dbReference type="Pfam" id="PF00293">
    <property type="entry name" value="NUDIX"/>
    <property type="match status" value="1"/>
</dbReference>
<dbReference type="PANTHER" id="PTHR43758:SF8">
    <property type="entry name" value="8-OXO-DGTP DIPHOSPHATASE YTKD-RELATED"/>
    <property type="match status" value="1"/>
</dbReference>
<evidence type="ECO:0000259" key="7">
    <source>
        <dbReference type="PROSITE" id="PS51462"/>
    </source>
</evidence>
<dbReference type="GO" id="GO:0016818">
    <property type="term" value="F:hydrolase activity, acting on acid anhydrides, in phosphorus-containing anhydrides"/>
    <property type="evidence" value="ECO:0007669"/>
    <property type="project" value="TreeGrafter"/>
</dbReference>
<dbReference type="CDD" id="cd04665">
    <property type="entry name" value="NUDIX_RppH"/>
    <property type="match status" value="1"/>
</dbReference>
<gene>
    <name evidence="8" type="ORF">EV213_10613</name>
</gene>
<comment type="cofactor">
    <cofactor evidence="1">
        <name>Mg(2+)</name>
        <dbReference type="ChEBI" id="CHEBI:18420"/>
    </cofactor>
</comment>